<dbReference type="AlphaFoldDB" id="A0AAV4B9I2"/>
<feature type="region of interest" description="Disordered" evidence="1">
    <location>
        <begin position="76"/>
        <end position="98"/>
    </location>
</feature>
<protein>
    <submittedName>
        <fullName evidence="2">Uncharacterized protein</fullName>
    </submittedName>
</protein>
<comment type="caution">
    <text evidence="2">The sequence shown here is derived from an EMBL/GenBank/DDBJ whole genome shotgun (WGS) entry which is preliminary data.</text>
</comment>
<feature type="compositionally biased region" description="Polar residues" evidence="1">
    <location>
        <begin position="76"/>
        <end position="90"/>
    </location>
</feature>
<accession>A0AAV4B9I2</accession>
<dbReference type="Proteomes" id="UP000735302">
    <property type="component" value="Unassembled WGS sequence"/>
</dbReference>
<name>A0AAV4B9I2_9GAST</name>
<evidence type="ECO:0000313" key="3">
    <source>
        <dbReference type="Proteomes" id="UP000735302"/>
    </source>
</evidence>
<organism evidence="2 3">
    <name type="scientific">Plakobranchus ocellatus</name>
    <dbReference type="NCBI Taxonomy" id="259542"/>
    <lineage>
        <taxon>Eukaryota</taxon>
        <taxon>Metazoa</taxon>
        <taxon>Spiralia</taxon>
        <taxon>Lophotrochozoa</taxon>
        <taxon>Mollusca</taxon>
        <taxon>Gastropoda</taxon>
        <taxon>Heterobranchia</taxon>
        <taxon>Euthyneura</taxon>
        <taxon>Panpulmonata</taxon>
        <taxon>Sacoglossa</taxon>
        <taxon>Placobranchoidea</taxon>
        <taxon>Plakobranchidae</taxon>
        <taxon>Plakobranchus</taxon>
    </lineage>
</organism>
<proteinExistence type="predicted"/>
<evidence type="ECO:0000256" key="1">
    <source>
        <dbReference type="SAM" id="MobiDB-lite"/>
    </source>
</evidence>
<evidence type="ECO:0000313" key="2">
    <source>
        <dbReference type="EMBL" id="GFO15481.1"/>
    </source>
</evidence>
<dbReference type="EMBL" id="BLXT01004610">
    <property type="protein sequence ID" value="GFO15481.1"/>
    <property type="molecule type" value="Genomic_DNA"/>
</dbReference>
<gene>
    <name evidence="2" type="ORF">PoB_004198600</name>
</gene>
<sequence length="98" mass="11128">MPGYILSPYNWTSPIESPVHITRRDRLDSYSSARDVTRYILSSHFKTSTYMPAQQEPRFSITRPAQAPTQLVQTSLSSARPGQHECQFSKTRPARASV</sequence>
<keyword evidence="3" id="KW-1185">Reference proteome</keyword>
<reference evidence="2 3" key="1">
    <citation type="journal article" date="2021" name="Elife">
        <title>Chloroplast acquisition without the gene transfer in kleptoplastic sea slugs, Plakobranchus ocellatus.</title>
        <authorList>
            <person name="Maeda T."/>
            <person name="Takahashi S."/>
            <person name="Yoshida T."/>
            <person name="Shimamura S."/>
            <person name="Takaki Y."/>
            <person name="Nagai Y."/>
            <person name="Toyoda A."/>
            <person name="Suzuki Y."/>
            <person name="Arimoto A."/>
            <person name="Ishii H."/>
            <person name="Satoh N."/>
            <person name="Nishiyama T."/>
            <person name="Hasebe M."/>
            <person name="Maruyama T."/>
            <person name="Minagawa J."/>
            <person name="Obokata J."/>
            <person name="Shigenobu S."/>
        </authorList>
    </citation>
    <scope>NUCLEOTIDE SEQUENCE [LARGE SCALE GENOMIC DNA]</scope>
</reference>